<dbReference type="RefSeq" id="WP_155843732.1">
    <property type="nucleotide sequence ID" value="NZ_BAAAIA010000008.1"/>
</dbReference>
<name>A0A7C9HW92_9MICO</name>
<comment type="caution">
    <text evidence="2">The sequence shown here is derived from an EMBL/GenBank/DDBJ whole genome shotgun (WGS) entry which is preliminary data.</text>
</comment>
<dbReference type="Gene3D" id="3.30.70.100">
    <property type="match status" value="1"/>
</dbReference>
<dbReference type="InterPro" id="IPR007138">
    <property type="entry name" value="ABM_dom"/>
</dbReference>
<evidence type="ECO:0000313" key="2">
    <source>
        <dbReference type="EMBL" id="MUN08825.1"/>
    </source>
</evidence>
<protein>
    <recommendedName>
        <fullName evidence="1">ABM domain-containing protein</fullName>
    </recommendedName>
</protein>
<reference evidence="2 3" key="1">
    <citation type="submission" date="2019-11" db="EMBL/GenBank/DDBJ databases">
        <title>Agromyces kandeliae sp. nov., isolated from mangrove soil.</title>
        <authorList>
            <person name="Wang R."/>
        </authorList>
    </citation>
    <scope>NUCLEOTIDE SEQUENCE [LARGE SCALE GENOMIC DNA]</scope>
    <source>
        <strain evidence="2 3">JCM 11431</strain>
    </source>
</reference>
<gene>
    <name evidence="2" type="ORF">GLX25_17115</name>
</gene>
<sequence>MAITVIVEMKARPGLRDELKRLLDELVATRGHGRRGFLGSARYEVLDDPDMLVEIADWDSVEARMEHLEEAMATNAFGPLAELMAEPFRVTVVSPLE</sequence>
<proteinExistence type="predicted"/>
<dbReference type="EMBL" id="WODA01000025">
    <property type="protein sequence ID" value="MUN08825.1"/>
    <property type="molecule type" value="Genomic_DNA"/>
</dbReference>
<dbReference type="PROSITE" id="PS51725">
    <property type="entry name" value="ABM"/>
    <property type="match status" value="1"/>
</dbReference>
<accession>A0A7C9HW92</accession>
<dbReference type="InterPro" id="IPR011008">
    <property type="entry name" value="Dimeric_a/b-barrel"/>
</dbReference>
<dbReference type="OrthoDB" id="5189550at2"/>
<dbReference type="Pfam" id="PF03992">
    <property type="entry name" value="ABM"/>
    <property type="match status" value="1"/>
</dbReference>
<feature type="domain" description="ABM" evidence="1">
    <location>
        <begin position="3"/>
        <end position="93"/>
    </location>
</feature>
<evidence type="ECO:0000313" key="3">
    <source>
        <dbReference type="Proteomes" id="UP000480122"/>
    </source>
</evidence>
<dbReference type="SUPFAM" id="SSF54909">
    <property type="entry name" value="Dimeric alpha+beta barrel"/>
    <property type="match status" value="1"/>
</dbReference>
<organism evidence="2 3">
    <name type="scientific">Agromyces luteolus</name>
    <dbReference type="NCBI Taxonomy" id="88373"/>
    <lineage>
        <taxon>Bacteria</taxon>
        <taxon>Bacillati</taxon>
        <taxon>Actinomycetota</taxon>
        <taxon>Actinomycetes</taxon>
        <taxon>Micrococcales</taxon>
        <taxon>Microbacteriaceae</taxon>
        <taxon>Agromyces</taxon>
    </lineage>
</organism>
<dbReference type="Proteomes" id="UP000480122">
    <property type="component" value="Unassembled WGS sequence"/>
</dbReference>
<evidence type="ECO:0000259" key="1">
    <source>
        <dbReference type="PROSITE" id="PS51725"/>
    </source>
</evidence>
<keyword evidence="3" id="KW-1185">Reference proteome</keyword>
<dbReference type="AlphaFoldDB" id="A0A7C9HW92"/>